<evidence type="ECO:0000256" key="3">
    <source>
        <dbReference type="SAM" id="MobiDB-lite"/>
    </source>
</evidence>
<sequence>MARRPTPDAWERILEAAGRLFDTHGVHAVGMQQIIDEVGVGKQLLYREFPSKDALIVAYLQYRTRDWQGVVDGARERADDPAEQLVEIVRSVQRSTPGTRGCPLRNTHAEFPDP</sequence>
<gene>
    <name evidence="5" type="ORF">C1I92_26030</name>
</gene>
<dbReference type="InterPro" id="IPR050109">
    <property type="entry name" value="HTH-type_TetR-like_transc_reg"/>
</dbReference>
<proteinExistence type="predicted"/>
<keyword evidence="6" id="KW-1185">Reference proteome</keyword>
<dbReference type="Gene3D" id="1.10.357.10">
    <property type="entry name" value="Tetracycline Repressor, domain 2"/>
    <property type="match status" value="1"/>
</dbReference>
<dbReference type="SUPFAM" id="SSF46689">
    <property type="entry name" value="Homeodomain-like"/>
    <property type="match status" value="1"/>
</dbReference>
<feature type="non-terminal residue" evidence="5">
    <location>
        <position position="114"/>
    </location>
</feature>
<dbReference type="GO" id="GO:0003700">
    <property type="term" value="F:DNA-binding transcription factor activity"/>
    <property type="evidence" value="ECO:0007669"/>
    <property type="project" value="TreeGrafter"/>
</dbReference>
<accession>A0A2W2AZ28</accession>
<dbReference type="RefSeq" id="WP_146605290.1">
    <property type="nucleotide sequence ID" value="NZ_POTW01000087.1"/>
</dbReference>
<evidence type="ECO:0000256" key="2">
    <source>
        <dbReference type="PROSITE-ProRule" id="PRU00335"/>
    </source>
</evidence>
<dbReference type="Proteomes" id="UP000248764">
    <property type="component" value="Unassembled WGS sequence"/>
</dbReference>
<keyword evidence="1 2" id="KW-0238">DNA-binding</keyword>
<evidence type="ECO:0000313" key="6">
    <source>
        <dbReference type="Proteomes" id="UP000248764"/>
    </source>
</evidence>
<dbReference type="PANTHER" id="PTHR30055:SF200">
    <property type="entry name" value="HTH-TYPE TRANSCRIPTIONAL REPRESSOR BDCR"/>
    <property type="match status" value="1"/>
</dbReference>
<name>A0A2W2AZ28_9ACTN</name>
<dbReference type="Pfam" id="PF00440">
    <property type="entry name" value="TetR_N"/>
    <property type="match status" value="1"/>
</dbReference>
<organism evidence="5 6">
    <name type="scientific">Jiangella anatolica</name>
    <dbReference type="NCBI Taxonomy" id="2670374"/>
    <lineage>
        <taxon>Bacteria</taxon>
        <taxon>Bacillati</taxon>
        <taxon>Actinomycetota</taxon>
        <taxon>Actinomycetes</taxon>
        <taxon>Jiangellales</taxon>
        <taxon>Jiangellaceae</taxon>
        <taxon>Jiangella</taxon>
    </lineage>
</organism>
<comment type="caution">
    <text evidence="5">The sequence shown here is derived from an EMBL/GenBank/DDBJ whole genome shotgun (WGS) entry which is preliminary data.</text>
</comment>
<dbReference type="InterPro" id="IPR001647">
    <property type="entry name" value="HTH_TetR"/>
</dbReference>
<dbReference type="PRINTS" id="PR00455">
    <property type="entry name" value="HTHTETR"/>
</dbReference>
<dbReference type="AlphaFoldDB" id="A0A2W2AZ28"/>
<dbReference type="PROSITE" id="PS50977">
    <property type="entry name" value="HTH_TETR_2"/>
    <property type="match status" value="1"/>
</dbReference>
<feature type="DNA-binding region" description="H-T-H motif" evidence="2">
    <location>
        <begin position="30"/>
        <end position="49"/>
    </location>
</feature>
<evidence type="ECO:0000256" key="1">
    <source>
        <dbReference type="ARBA" id="ARBA00023125"/>
    </source>
</evidence>
<evidence type="ECO:0000259" key="4">
    <source>
        <dbReference type="PROSITE" id="PS50977"/>
    </source>
</evidence>
<feature type="domain" description="HTH tetR-type" evidence="4">
    <location>
        <begin position="7"/>
        <end position="67"/>
    </location>
</feature>
<dbReference type="GO" id="GO:0000976">
    <property type="term" value="F:transcription cis-regulatory region binding"/>
    <property type="evidence" value="ECO:0007669"/>
    <property type="project" value="TreeGrafter"/>
</dbReference>
<evidence type="ECO:0000313" key="5">
    <source>
        <dbReference type="EMBL" id="PZF80465.1"/>
    </source>
</evidence>
<dbReference type="EMBL" id="POTW01000087">
    <property type="protein sequence ID" value="PZF80465.1"/>
    <property type="molecule type" value="Genomic_DNA"/>
</dbReference>
<protein>
    <submittedName>
        <fullName evidence="5">TetR family transcriptional regulator</fullName>
    </submittedName>
</protein>
<feature type="region of interest" description="Disordered" evidence="3">
    <location>
        <begin position="95"/>
        <end position="114"/>
    </location>
</feature>
<dbReference type="PANTHER" id="PTHR30055">
    <property type="entry name" value="HTH-TYPE TRANSCRIPTIONAL REGULATOR RUTR"/>
    <property type="match status" value="1"/>
</dbReference>
<reference evidence="5 6" key="1">
    <citation type="submission" date="2018-01" db="EMBL/GenBank/DDBJ databases">
        <title>Draft genome sequence of Jiangella sp. GTF31.</title>
        <authorList>
            <person name="Sahin N."/>
            <person name="Ay H."/>
            <person name="Saygin H."/>
        </authorList>
    </citation>
    <scope>NUCLEOTIDE SEQUENCE [LARGE SCALE GENOMIC DNA]</scope>
    <source>
        <strain evidence="5 6">GTF31</strain>
    </source>
</reference>
<dbReference type="InterPro" id="IPR009057">
    <property type="entry name" value="Homeodomain-like_sf"/>
</dbReference>